<keyword evidence="4" id="KW-1185">Reference proteome</keyword>
<proteinExistence type="predicted"/>
<organism evidence="3 4">
    <name type="scientific">Stephanodiscus triporus</name>
    <dbReference type="NCBI Taxonomy" id="2934178"/>
    <lineage>
        <taxon>Eukaryota</taxon>
        <taxon>Sar</taxon>
        <taxon>Stramenopiles</taxon>
        <taxon>Ochrophyta</taxon>
        <taxon>Bacillariophyta</taxon>
        <taxon>Coscinodiscophyceae</taxon>
        <taxon>Thalassiosirophycidae</taxon>
        <taxon>Stephanodiscales</taxon>
        <taxon>Stephanodiscaceae</taxon>
        <taxon>Stephanodiscus</taxon>
    </lineage>
</organism>
<gene>
    <name evidence="3" type="ORF">ACHAW5_005516</name>
</gene>
<dbReference type="EMBL" id="JALLAZ020001783">
    <property type="protein sequence ID" value="KAL3764036.1"/>
    <property type="molecule type" value="Genomic_DNA"/>
</dbReference>
<keyword evidence="1" id="KW-0175">Coiled coil</keyword>
<accession>A0ABD3MMF5</accession>
<name>A0ABD3MMF5_9STRA</name>
<feature type="region of interest" description="Disordered" evidence="2">
    <location>
        <begin position="317"/>
        <end position="360"/>
    </location>
</feature>
<feature type="compositionally biased region" description="Low complexity" evidence="2">
    <location>
        <begin position="317"/>
        <end position="326"/>
    </location>
</feature>
<protein>
    <submittedName>
        <fullName evidence="3">Uncharacterized protein</fullName>
    </submittedName>
</protein>
<evidence type="ECO:0000313" key="4">
    <source>
        <dbReference type="Proteomes" id="UP001530315"/>
    </source>
</evidence>
<feature type="coiled-coil region" evidence="1">
    <location>
        <begin position="262"/>
        <end position="292"/>
    </location>
</feature>
<evidence type="ECO:0000256" key="1">
    <source>
        <dbReference type="SAM" id="Coils"/>
    </source>
</evidence>
<feature type="region of interest" description="Disordered" evidence="2">
    <location>
        <begin position="1"/>
        <end position="64"/>
    </location>
</feature>
<evidence type="ECO:0000313" key="3">
    <source>
        <dbReference type="EMBL" id="KAL3764036.1"/>
    </source>
</evidence>
<sequence>MDLPTITEEDGDSVLSGSTEKSNKNNEDNLVGVMSTGGTPSVGSKDIEKKKKKRAKSKDADHSADYDTAQQILVDLCTEMKDLKKSMQESQKMASDNLESNQHVMVRLADQMEMLRGNMKQLDQVIESKATPKQIEDMGRIRAVQEIVMAVSDDKERTVLVYEEHARRGYEEIERLRRDLVNERGEVAALRAELEIVRGDRQRMLASGLSPTNGPNPANVYINAGDSVGVDDMTLNTKESYETSAYEMKSLKKRIIHMKKKLTVAQLEAQETEKLREEVEKLRVQCETEKKASQVKDDTIKRLESQVKELICNPNFAPLASTTAPTTSPPPPKSAAVTPEPLPPKPVVKNTRNARKWWDI</sequence>
<comment type="caution">
    <text evidence="3">The sequence shown here is derived from an EMBL/GenBank/DDBJ whole genome shotgun (WGS) entry which is preliminary data.</text>
</comment>
<reference evidence="3 4" key="1">
    <citation type="submission" date="2024-10" db="EMBL/GenBank/DDBJ databases">
        <title>Updated reference genomes for cyclostephanoid diatoms.</title>
        <authorList>
            <person name="Roberts W.R."/>
            <person name="Alverson A.J."/>
        </authorList>
    </citation>
    <scope>NUCLEOTIDE SEQUENCE [LARGE SCALE GENOMIC DNA]</scope>
    <source>
        <strain evidence="3 4">AJA276-08</strain>
    </source>
</reference>
<evidence type="ECO:0000256" key="2">
    <source>
        <dbReference type="SAM" id="MobiDB-lite"/>
    </source>
</evidence>
<dbReference type="AlphaFoldDB" id="A0ABD3MMF5"/>
<dbReference type="Proteomes" id="UP001530315">
    <property type="component" value="Unassembled WGS sequence"/>
</dbReference>